<sequence>MTGDGARGPGLPGPEIGPEIVGVWPAAVWIAVGTLVWLGNPDRFAGWKGGVYYVLGTGIVALVGGLVGLSARRAVGGIQERLLKEVRHRGDLATWGVALGMRLLVGLFEAVAVTLLALTAVDVLG</sequence>
<evidence type="ECO:0000313" key="2">
    <source>
        <dbReference type="EMBL" id="RUQ75916.1"/>
    </source>
</evidence>
<reference evidence="2 3" key="1">
    <citation type="submission" date="2018-12" db="EMBL/GenBank/DDBJ databases">
        <authorList>
            <person name="Yang Y."/>
        </authorList>
    </citation>
    <scope>NUCLEOTIDE SEQUENCE [LARGE SCALE GENOMIC DNA]</scope>
    <source>
        <strain evidence="2 3">GSF71</strain>
    </source>
</reference>
<name>A0A3S0WYF7_9PROT</name>
<organism evidence="2 3">
    <name type="scientific">Azospirillum doebereinerae</name>
    <dbReference type="NCBI Taxonomy" id="92933"/>
    <lineage>
        <taxon>Bacteria</taxon>
        <taxon>Pseudomonadati</taxon>
        <taxon>Pseudomonadota</taxon>
        <taxon>Alphaproteobacteria</taxon>
        <taxon>Rhodospirillales</taxon>
        <taxon>Azospirillaceae</taxon>
        <taxon>Azospirillum</taxon>
    </lineage>
</organism>
<dbReference type="EMBL" id="RZIJ01000001">
    <property type="protein sequence ID" value="RUQ75916.1"/>
    <property type="molecule type" value="Genomic_DNA"/>
</dbReference>
<dbReference type="AlphaFoldDB" id="A0A3S0WYF7"/>
<evidence type="ECO:0000256" key="1">
    <source>
        <dbReference type="SAM" id="Phobius"/>
    </source>
</evidence>
<keyword evidence="1" id="KW-0812">Transmembrane</keyword>
<feature type="transmembrane region" description="Helical" evidence="1">
    <location>
        <begin position="21"/>
        <end position="39"/>
    </location>
</feature>
<keyword evidence="1" id="KW-0472">Membrane</keyword>
<accession>A0A3S0WYF7</accession>
<gene>
    <name evidence="2" type="ORF">EJ913_02045</name>
</gene>
<keyword evidence="1" id="KW-1133">Transmembrane helix</keyword>
<feature type="transmembrane region" description="Helical" evidence="1">
    <location>
        <begin position="51"/>
        <end position="71"/>
    </location>
</feature>
<keyword evidence="3" id="KW-1185">Reference proteome</keyword>
<dbReference type="RefSeq" id="WP_126994302.1">
    <property type="nucleotide sequence ID" value="NZ_JBNPXW010000001.1"/>
</dbReference>
<dbReference type="OrthoDB" id="7308074at2"/>
<protein>
    <submittedName>
        <fullName evidence="2">Uncharacterized protein</fullName>
    </submittedName>
</protein>
<comment type="caution">
    <text evidence="2">The sequence shown here is derived from an EMBL/GenBank/DDBJ whole genome shotgun (WGS) entry which is preliminary data.</text>
</comment>
<evidence type="ECO:0000313" key="3">
    <source>
        <dbReference type="Proteomes" id="UP000280346"/>
    </source>
</evidence>
<dbReference type="Proteomes" id="UP000280346">
    <property type="component" value="Unassembled WGS sequence"/>
</dbReference>
<proteinExistence type="predicted"/>
<feature type="transmembrane region" description="Helical" evidence="1">
    <location>
        <begin position="92"/>
        <end position="118"/>
    </location>
</feature>